<sequence length="123" mass="13312">MRKISYAAGLGICLLLCACSQQKPIRLLADAEIVSTDSQNQTITVRDAGETTVFGEHGTADCSKAALSAYNFDSGKTQEIGFGDLQVGDYVVIGFYENEKAQAQTETVHAESVERMRQKSAQD</sequence>
<dbReference type="Proteomes" id="UP001298753">
    <property type="component" value="Unassembled WGS sequence"/>
</dbReference>
<evidence type="ECO:0008006" key="3">
    <source>
        <dbReference type="Google" id="ProtNLM"/>
    </source>
</evidence>
<dbReference type="PROSITE" id="PS51257">
    <property type="entry name" value="PROKAR_LIPOPROTEIN"/>
    <property type="match status" value="1"/>
</dbReference>
<name>A0AAW4W453_9FIRM</name>
<dbReference type="AlphaFoldDB" id="A0AAW4W453"/>
<protein>
    <recommendedName>
        <fullName evidence="3">DUF3221 domain-containing protein</fullName>
    </recommendedName>
</protein>
<evidence type="ECO:0000313" key="2">
    <source>
        <dbReference type="Proteomes" id="UP001298753"/>
    </source>
</evidence>
<accession>A0AAW4W453</accession>
<evidence type="ECO:0000313" key="1">
    <source>
        <dbReference type="EMBL" id="MCC2176948.1"/>
    </source>
</evidence>
<comment type="caution">
    <text evidence="1">The sequence shown here is derived from an EMBL/GenBank/DDBJ whole genome shotgun (WGS) entry which is preliminary data.</text>
</comment>
<reference evidence="1 2" key="1">
    <citation type="submission" date="2021-10" db="EMBL/GenBank/DDBJ databases">
        <title>Anaerobic single-cell dispensing facilitates the cultivation of human gut bacteria.</title>
        <authorList>
            <person name="Afrizal A."/>
        </authorList>
    </citation>
    <scope>NUCLEOTIDE SEQUENCE [LARGE SCALE GENOMIC DNA]</scope>
    <source>
        <strain evidence="1 2">CLA-AA-H270</strain>
    </source>
</reference>
<gene>
    <name evidence="1" type="ORF">LKD22_07385</name>
</gene>
<proteinExistence type="predicted"/>
<dbReference type="RefSeq" id="WP_227600701.1">
    <property type="nucleotide sequence ID" value="NZ_JAJEPX010000018.1"/>
</dbReference>
<dbReference type="EMBL" id="JAJEPX010000018">
    <property type="protein sequence ID" value="MCC2176948.1"/>
    <property type="molecule type" value="Genomic_DNA"/>
</dbReference>
<keyword evidence="2" id="KW-1185">Reference proteome</keyword>
<dbReference type="GeneID" id="98659950"/>
<organism evidence="1 2">
    <name type="scientific">Agathobaculum butyriciproducens</name>
    <dbReference type="NCBI Taxonomy" id="1628085"/>
    <lineage>
        <taxon>Bacteria</taxon>
        <taxon>Bacillati</taxon>
        <taxon>Bacillota</taxon>
        <taxon>Clostridia</taxon>
        <taxon>Eubacteriales</taxon>
        <taxon>Butyricicoccaceae</taxon>
        <taxon>Agathobaculum</taxon>
    </lineage>
</organism>